<dbReference type="OrthoDB" id="9773772at2"/>
<name>F8N5U6_9BACT</name>
<keyword evidence="3" id="KW-1185">Reference proteome</keyword>
<gene>
    <name evidence="2" type="ORF">Premu_0633</name>
</gene>
<keyword evidence="2" id="KW-0808">Transferase</keyword>
<dbReference type="HOGENOM" id="CLU_079054_0_0_10"/>
<dbReference type="AlphaFoldDB" id="F8N5U6"/>
<protein>
    <submittedName>
        <fullName evidence="2">Aminoglycoside phosphotransferase</fullName>
    </submittedName>
</protein>
<dbReference type="Gene3D" id="1.10.510.10">
    <property type="entry name" value="Transferase(Phosphotransferase) domain 1"/>
    <property type="match status" value="1"/>
</dbReference>
<dbReference type="Proteomes" id="UP000002772">
    <property type="component" value="Unassembled WGS sequence"/>
</dbReference>
<dbReference type="GO" id="GO:0004672">
    <property type="term" value="F:protein kinase activity"/>
    <property type="evidence" value="ECO:0007669"/>
    <property type="project" value="InterPro"/>
</dbReference>
<dbReference type="GO" id="GO:0005524">
    <property type="term" value="F:ATP binding"/>
    <property type="evidence" value="ECO:0007669"/>
    <property type="project" value="InterPro"/>
</dbReference>
<dbReference type="RefSeq" id="WP_007573042.1">
    <property type="nucleotide sequence ID" value="NZ_BPTS01000001.1"/>
</dbReference>
<dbReference type="eggNOG" id="COG3642">
    <property type="taxonomic scope" value="Bacteria"/>
</dbReference>
<proteinExistence type="predicted"/>
<accession>F8N5U6</accession>
<sequence length="250" mass="29336">MQLFNNRYKSMRDFLLGIPERMDKDGEYVYGGRRNLIKRFTAPDGEMLIVKRFHAPQFINLFVYSWGVRKPKGARAFQNATILRKHGINTPEPIAYMEKRKGGLLRESWLITAQCPYTHLLYEMGSAAPDTYEPMAKALAAFAAHMHDEGILHKDFSPGNILWDKDACGNIVFSLVDINRMYFASVDIRRGCSNFTRLWGPKRFIELLVREYAHQRHFDEEQVLSIALAAREKFWMRYQRHHKIPFPYEK</sequence>
<dbReference type="Pfam" id="PF06293">
    <property type="entry name" value="Kdo"/>
    <property type="match status" value="1"/>
</dbReference>
<dbReference type="InterPro" id="IPR011009">
    <property type="entry name" value="Kinase-like_dom_sf"/>
</dbReference>
<reference evidence="3" key="1">
    <citation type="journal article" date="2011" name="Stand. Genomic Sci.">
        <title>Non-contiguous finished genome sequence of the opportunistic oral pathogen Prevotella multisaccharivorax type strain (PPPA20).</title>
        <authorList>
            <person name="Pati A."/>
            <person name="Gronow S."/>
            <person name="Lu M."/>
            <person name="Lapidus A."/>
            <person name="Nolan M."/>
            <person name="Lucas S."/>
            <person name="Hammon N."/>
            <person name="Deshpande S."/>
            <person name="Cheng J.F."/>
            <person name="Tapia R."/>
            <person name="Han C."/>
            <person name="Goodwin L."/>
            <person name="Pitluck S."/>
            <person name="Liolios K."/>
            <person name="Pagani I."/>
            <person name="Mavromatis K."/>
            <person name="Mikhailova N."/>
            <person name="Huntemann M."/>
            <person name="Chen A."/>
            <person name="Palaniappan K."/>
            <person name="Land M."/>
            <person name="Hauser L."/>
            <person name="Detter J.C."/>
            <person name="Brambilla E.M."/>
            <person name="Rohde M."/>
            <person name="Goker M."/>
            <person name="Woyke T."/>
            <person name="Bristow J."/>
            <person name="Eisen J.A."/>
            <person name="Markowitz V."/>
            <person name="Hugenholtz P."/>
            <person name="Kyrpides N.C."/>
            <person name="Klenk H.P."/>
            <person name="Ivanova N."/>
        </authorList>
    </citation>
    <scope>NUCLEOTIDE SEQUENCE [LARGE SCALE GENOMIC DNA]</scope>
    <source>
        <strain evidence="3">DSM 17128</strain>
    </source>
</reference>
<dbReference type="EMBL" id="GL945017">
    <property type="protein sequence ID" value="EGN56108.1"/>
    <property type="molecule type" value="Genomic_DNA"/>
</dbReference>
<dbReference type="STRING" id="688246.Premu_0633"/>
<evidence type="ECO:0000259" key="1">
    <source>
        <dbReference type="PROSITE" id="PS50011"/>
    </source>
</evidence>
<evidence type="ECO:0000313" key="3">
    <source>
        <dbReference type="Proteomes" id="UP000002772"/>
    </source>
</evidence>
<feature type="domain" description="Protein kinase" evidence="1">
    <location>
        <begin position="19"/>
        <end position="250"/>
    </location>
</feature>
<dbReference type="PROSITE" id="PS50011">
    <property type="entry name" value="PROTEIN_KINASE_DOM"/>
    <property type="match status" value="1"/>
</dbReference>
<evidence type="ECO:0000313" key="2">
    <source>
        <dbReference type="EMBL" id="EGN56108.1"/>
    </source>
</evidence>
<dbReference type="InterPro" id="IPR000719">
    <property type="entry name" value="Prot_kinase_dom"/>
</dbReference>
<dbReference type="SUPFAM" id="SSF56112">
    <property type="entry name" value="Protein kinase-like (PK-like)"/>
    <property type="match status" value="1"/>
</dbReference>
<organism evidence="2 3">
    <name type="scientific">Hallella multisaccharivorax DSM 17128</name>
    <dbReference type="NCBI Taxonomy" id="688246"/>
    <lineage>
        <taxon>Bacteria</taxon>
        <taxon>Pseudomonadati</taxon>
        <taxon>Bacteroidota</taxon>
        <taxon>Bacteroidia</taxon>
        <taxon>Bacteroidales</taxon>
        <taxon>Prevotellaceae</taxon>
        <taxon>Hallella</taxon>
    </lineage>
</organism>